<keyword evidence="4" id="KW-0472">Membrane</keyword>
<dbReference type="PANTHER" id="PTHR30429:SF1">
    <property type="entry name" value="D-METHIONINE-BINDING LIPOPROTEIN METQ-RELATED"/>
    <property type="match status" value="1"/>
</dbReference>
<dbReference type="STRING" id="742823.HMPREF9465_00471"/>
<gene>
    <name evidence="7" type="ORF">HMPREF9465_00471</name>
</gene>
<sequence>MDQQNEDRGYKLASAAPTITFPLTYYTRKGYKTLADLPQGARVGIPNDPTNANRALHMLEEQGLVRLNPKAGIRATVLDIIDNAKKLRIIELDSAQLPRSLEDLDAAAINASYAEPAGLTPAKDGIAQERPDGPYANILCVRAEDLSKPWVAKFVQCYHSPEVKAFVEKRFNGGMLCAW</sequence>
<proteinExistence type="inferred from homology"/>
<comment type="subcellular location">
    <subcellularLocation>
        <location evidence="1">Membrane</location>
        <topology evidence="1">Lipid-anchor</topology>
    </subcellularLocation>
</comment>
<dbReference type="AlphaFoldDB" id="K1KJG3"/>
<dbReference type="HOGENOM" id="CLU_067080_3_1_4"/>
<protein>
    <submittedName>
        <fullName evidence="7">YaeC family lipoprotein</fullName>
    </submittedName>
</protein>
<dbReference type="Gene3D" id="3.40.190.10">
    <property type="entry name" value="Periplasmic binding protein-like II"/>
    <property type="match status" value="1"/>
</dbReference>
<evidence type="ECO:0000256" key="2">
    <source>
        <dbReference type="ARBA" id="ARBA00008973"/>
    </source>
</evidence>
<dbReference type="SUPFAM" id="SSF53850">
    <property type="entry name" value="Periplasmic binding protein-like II"/>
    <property type="match status" value="1"/>
</dbReference>
<keyword evidence="8" id="KW-1185">Reference proteome</keyword>
<dbReference type="Pfam" id="PF03180">
    <property type="entry name" value="Lipoprotein_9"/>
    <property type="match status" value="1"/>
</dbReference>
<comment type="caution">
    <text evidence="7">The sequence shown here is derived from an EMBL/GenBank/DDBJ whole genome shotgun (WGS) entry which is preliminary data.</text>
</comment>
<dbReference type="PATRIC" id="fig|742823.3.peg.467"/>
<evidence type="ECO:0000256" key="1">
    <source>
        <dbReference type="ARBA" id="ARBA00004635"/>
    </source>
</evidence>
<evidence type="ECO:0000256" key="6">
    <source>
        <dbReference type="ARBA" id="ARBA00023288"/>
    </source>
</evidence>
<keyword evidence="6 7" id="KW-0449">Lipoprotein</keyword>
<accession>K1KJG3</accession>
<dbReference type="PANTHER" id="PTHR30429">
    <property type="entry name" value="D-METHIONINE-BINDING LIPOPROTEIN METQ"/>
    <property type="match status" value="1"/>
</dbReference>
<evidence type="ECO:0000256" key="4">
    <source>
        <dbReference type="ARBA" id="ARBA00023136"/>
    </source>
</evidence>
<dbReference type="GO" id="GO:0016020">
    <property type="term" value="C:membrane"/>
    <property type="evidence" value="ECO:0007669"/>
    <property type="project" value="UniProtKB-SubCell"/>
</dbReference>
<evidence type="ECO:0000313" key="7">
    <source>
        <dbReference type="EMBL" id="EKB31894.1"/>
    </source>
</evidence>
<keyword evidence="3" id="KW-0732">Signal</keyword>
<keyword evidence="5" id="KW-0564">Palmitate</keyword>
<organism evidence="7 8">
    <name type="scientific">Sutterella wadsworthensis 2_1_59BFAA</name>
    <dbReference type="NCBI Taxonomy" id="742823"/>
    <lineage>
        <taxon>Bacteria</taxon>
        <taxon>Pseudomonadati</taxon>
        <taxon>Pseudomonadota</taxon>
        <taxon>Betaproteobacteria</taxon>
        <taxon>Burkholderiales</taxon>
        <taxon>Sutterellaceae</taxon>
        <taxon>Sutterella</taxon>
    </lineage>
</organism>
<evidence type="ECO:0000256" key="3">
    <source>
        <dbReference type="ARBA" id="ARBA00022729"/>
    </source>
</evidence>
<comment type="similarity">
    <text evidence="2">Belongs to the NlpA lipoprotein family.</text>
</comment>
<reference evidence="7 8" key="1">
    <citation type="submission" date="2012-05" db="EMBL/GenBank/DDBJ databases">
        <title>The Genome Sequence of Sutterella wadsworthensis 2_1_59BFAA.</title>
        <authorList>
            <consortium name="The Broad Institute Genome Sequencing Platform"/>
            <person name="Earl A."/>
            <person name="Ward D."/>
            <person name="Feldgarden M."/>
            <person name="Gevers D."/>
            <person name="Daigneault M."/>
            <person name="Strauss J."/>
            <person name="Allen-Vercoe E."/>
            <person name="Walker B."/>
            <person name="Young S.K."/>
            <person name="Zeng Q."/>
            <person name="Gargeya S."/>
            <person name="Fitzgerald M."/>
            <person name="Haas B."/>
            <person name="Abouelleil A."/>
            <person name="Alvarado L."/>
            <person name="Arachchi H.M."/>
            <person name="Berlin A.M."/>
            <person name="Chapman S.B."/>
            <person name="Goldberg J."/>
            <person name="Griggs A."/>
            <person name="Gujja S."/>
            <person name="Hansen M."/>
            <person name="Howarth C."/>
            <person name="Imamovic A."/>
            <person name="Larimer J."/>
            <person name="McCowen C."/>
            <person name="Montmayeur A."/>
            <person name="Murphy C."/>
            <person name="Neiman D."/>
            <person name="Pearson M."/>
            <person name="Priest M."/>
            <person name="Roberts A."/>
            <person name="Saif S."/>
            <person name="Shea T."/>
            <person name="Sisk P."/>
            <person name="Sykes S."/>
            <person name="Wortman J."/>
            <person name="Nusbaum C."/>
            <person name="Birren B."/>
        </authorList>
    </citation>
    <scope>NUCLEOTIDE SEQUENCE [LARGE SCALE GENOMIC DNA]</scope>
    <source>
        <strain evidence="7 8">2_1_59BFAA</strain>
    </source>
</reference>
<evidence type="ECO:0000256" key="5">
    <source>
        <dbReference type="ARBA" id="ARBA00023139"/>
    </source>
</evidence>
<dbReference type="Proteomes" id="UP000005835">
    <property type="component" value="Unassembled WGS sequence"/>
</dbReference>
<dbReference type="eggNOG" id="COG1464">
    <property type="taxonomic scope" value="Bacteria"/>
</dbReference>
<dbReference type="EMBL" id="ADMG01000016">
    <property type="protein sequence ID" value="EKB31894.1"/>
    <property type="molecule type" value="Genomic_DNA"/>
</dbReference>
<evidence type="ECO:0000313" key="8">
    <source>
        <dbReference type="Proteomes" id="UP000005835"/>
    </source>
</evidence>
<name>K1KJG3_9BURK</name>
<dbReference type="InterPro" id="IPR004872">
    <property type="entry name" value="Lipoprotein_NlpA"/>
</dbReference>